<dbReference type="InterPro" id="IPR035595">
    <property type="entry name" value="UDP_glycos_trans_CS"/>
</dbReference>
<dbReference type="AlphaFoldDB" id="A0AAD8MXJ9"/>
<keyword evidence="3 6" id="KW-0328">Glycosyltransferase</keyword>
<protein>
    <recommendedName>
        <fullName evidence="7">Glycosyltransferase</fullName>
        <ecNumber evidence="7">2.4.1.-</ecNumber>
    </recommendedName>
</protein>
<name>A0AAD8MXJ9_9APIA</name>
<dbReference type="CDD" id="cd03784">
    <property type="entry name" value="GT1_Gtf-like"/>
    <property type="match status" value="1"/>
</dbReference>
<accession>A0AAD8MXJ9</accession>
<evidence type="ECO:0000313" key="9">
    <source>
        <dbReference type="Proteomes" id="UP001237642"/>
    </source>
</evidence>
<sequence length="491" mass="54505">MRAELIFIPSPGVGHLLSTVEVAKLLVSRDDRISVSILIIRLPFDSGIDAFTENLKKDAPERVAFLDVPALDDIAMAEVKSLPRISFLDFFIEKHRTQVRDVVAAILNQSKSSKLCGFVIDMFCTSMIDVANEFNVPAYVFFTSGASFLSLMFHIQNLKDVESRDVYKYKDSDVELSVSGFQNQVPAKVLPSMMLTKDGSAVVIATVRRLQETKAILVNTAWELESHAIKSFVNDETAPLIYHVGPIINFKSGEATTISKTSEEAIMTWLDSQPPSSVVYLCFGSTGSFEVEQLREIAHGLELSGQRFLWSLRHPSQEKKQVELLKDYEDYNEVLPAGFLERTSGKGKIIGWAPQVRILSHSSVGGFVSHCGWNSILESIWCGVPIATWPMYAEQQTNAFQLVVELGIAAEIKMDYRRDSVANIQSTAVVTAEEIERGITCLMDGGSEMRRKMKVLRDTCRKATELGGSSHTSLGQFVQDVTDNIREGASD</sequence>
<dbReference type="InterPro" id="IPR002213">
    <property type="entry name" value="UDP_glucos_trans"/>
</dbReference>
<keyword evidence="5" id="KW-0414">Isoprene biosynthesis</keyword>
<evidence type="ECO:0000313" key="8">
    <source>
        <dbReference type="EMBL" id="KAK1388759.1"/>
    </source>
</evidence>
<organism evidence="8 9">
    <name type="scientific">Heracleum sosnowskyi</name>
    <dbReference type="NCBI Taxonomy" id="360622"/>
    <lineage>
        <taxon>Eukaryota</taxon>
        <taxon>Viridiplantae</taxon>
        <taxon>Streptophyta</taxon>
        <taxon>Embryophyta</taxon>
        <taxon>Tracheophyta</taxon>
        <taxon>Spermatophyta</taxon>
        <taxon>Magnoliopsida</taxon>
        <taxon>eudicotyledons</taxon>
        <taxon>Gunneridae</taxon>
        <taxon>Pentapetalae</taxon>
        <taxon>asterids</taxon>
        <taxon>campanulids</taxon>
        <taxon>Apiales</taxon>
        <taxon>Apiaceae</taxon>
        <taxon>Apioideae</taxon>
        <taxon>apioid superclade</taxon>
        <taxon>Tordylieae</taxon>
        <taxon>Tordyliinae</taxon>
        <taxon>Heracleum</taxon>
    </lineage>
</organism>
<reference evidence="8" key="2">
    <citation type="submission" date="2023-05" db="EMBL/GenBank/DDBJ databases">
        <authorList>
            <person name="Schelkunov M.I."/>
        </authorList>
    </citation>
    <scope>NUCLEOTIDE SEQUENCE</scope>
    <source>
        <strain evidence="8">Hsosn_3</strain>
        <tissue evidence="8">Leaf</tissue>
    </source>
</reference>
<comment type="caution">
    <text evidence="8">The sequence shown here is derived from an EMBL/GenBank/DDBJ whole genome shotgun (WGS) entry which is preliminary data.</text>
</comment>
<evidence type="ECO:0000256" key="4">
    <source>
        <dbReference type="ARBA" id="ARBA00022679"/>
    </source>
</evidence>
<dbReference type="Proteomes" id="UP001237642">
    <property type="component" value="Unassembled WGS sequence"/>
</dbReference>
<dbReference type="EMBL" id="JAUIZM010000004">
    <property type="protein sequence ID" value="KAK1388759.1"/>
    <property type="molecule type" value="Genomic_DNA"/>
</dbReference>
<dbReference type="SUPFAM" id="SSF53756">
    <property type="entry name" value="UDP-Glycosyltransferase/glycogen phosphorylase"/>
    <property type="match status" value="1"/>
</dbReference>
<evidence type="ECO:0000256" key="6">
    <source>
        <dbReference type="RuleBase" id="RU003718"/>
    </source>
</evidence>
<proteinExistence type="inferred from homology"/>
<dbReference type="InterPro" id="IPR050481">
    <property type="entry name" value="UDP-glycosyltransf_plant"/>
</dbReference>
<dbReference type="Gene3D" id="3.40.50.2000">
    <property type="entry name" value="Glycogen Phosphorylase B"/>
    <property type="match status" value="2"/>
</dbReference>
<dbReference type="PANTHER" id="PTHR48048:SF72">
    <property type="entry name" value="GLYCOSYLTRANSFERASE"/>
    <property type="match status" value="1"/>
</dbReference>
<evidence type="ECO:0000256" key="1">
    <source>
        <dbReference type="ARBA" id="ARBA00004721"/>
    </source>
</evidence>
<keyword evidence="4 6" id="KW-0808">Transferase</keyword>
<comment type="similarity">
    <text evidence="2 6">Belongs to the UDP-glycosyltransferase family.</text>
</comment>
<evidence type="ECO:0000256" key="2">
    <source>
        <dbReference type="ARBA" id="ARBA00009995"/>
    </source>
</evidence>
<keyword evidence="9" id="KW-1185">Reference proteome</keyword>
<dbReference type="GO" id="GO:0035251">
    <property type="term" value="F:UDP-glucosyltransferase activity"/>
    <property type="evidence" value="ECO:0007669"/>
    <property type="project" value="InterPro"/>
</dbReference>
<evidence type="ECO:0000256" key="5">
    <source>
        <dbReference type="ARBA" id="ARBA00023229"/>
    </source>
</evidence>
<evidence type="ECO:0000256" key="3">
    <source>
        <dbReference type="ARBA" id="ARBA00022676"/>
    </source>
</evidence>
<dbReference type="GO" id="GO:0008299">
    <property type="term" value="P:isoprenoid biosynthetic process"/>
    <property type="evidence" value="ECO:0007669"/>
    <property type="project" value="UniProtKB-KW"/>
</dbReference>
<dbReference type="Pfam" id="PF00201">
    <property type="entry name" value="UDPGT"/>
    <property type="match status" value="1"/>
</dbReference>
<dbReference type="FunFam" id="3.40.50.2000:FF:000080">
    <property type="entry name" value="Glycosyltransferase"/>
    <property type="match status" value="1"/>
</dbReference>
<dbReference type="PANTHER" id="PTHR48048">
    <property type="entry name" value="GLYCOSYLTRANSFERASE"/>
    <property type="match status" value="1"/>
</dbReference>
<gene>
    <name evidence="8" type="ORF">POM88_016937</name>
</gene>
<comment type="pathway">
    <text evidence="1">Secondary metabolite biosynthesis; terpenoid biosynthesis.</text>
</comment>
<dbReference type="FunFam" id="3.40.50.2000:FF:000056">
    <property type="entry name" value="Glycosyltransferase"/>
    <property type="match status" value="1"/>
</dbReference>
<reference evidence="8" key="1">
    <citation type="submission" date="2023-02" db="EMBL/GenBank/DDBJ databases">
        <title>Genome of toxic invasive species Heracleum sosnowskyi carries increased number of genes despite the absence of recent whole-genome duplications.</title>
        <authorList>
            <person name="Schelkunov M."/>
            <person name="Shtratnikova V."/>
            <person name="Makarenko M."/>
            <person name="Klepikova A."/>
            <person name="Omelchenko D."/>
            <person name="Novikova G."/>
            <person name="Obukhova E."/>
            <person name="Bogdanov V."/>
            <person name="Penin A."/>
            <person name="Logacheva M."/>
        </authorList>
    </citation>
    <scope>NUCLEOTIDE SEQUENCE</scope>
    <source>
        <strain evidence="8">Hsosn_3</strain>
        <tissue evidence="8">Leaf</tissue>
    </source>
</reference>
<evidence type="ECO:0000256" key="7">
    <source>
        <dbReference type="RuleBase" id="RU362057"/>
    </source>
</evidence>
<dbReference type="EC" id="2.4.1.-" evidence="7"/>
<dbReference type="PROSITE" id="PS00375">
    <property type="entry name" value="UDPGT"/>
    <property type="match status" value="1"/>
</dbReference>